<evidence type="ECO:0000313" key="4">
    <source>
        <dbReference type="Proteomes" id="UP000671828"/>
    </source>
</evidence>
<protein>
    <submittedName>
        <fullName evidence="3">Uncharacterized protein</fullName>
    </submittedName>
</protein>
<evidence type="ECO:0000313" key="5">
    <source>
        <dbReference type="Proteomes" id="UP001195724"/>
    </source>
</evidence>
<organism evidence="3 4">
    <name type="scientific">Saccharothrix algeriensis</name>
    <dbReference type="NCBI Taxonomy" id="173560"/>
    <lineage>
        <taxon>Bacteria</taxon>
        <taxon>Bacillati</taxon>
        <taxon>Actinomycetota</taxon>
        <taxon>Actinomycetes</taxon>
        <taxon>Pseudonocardiales</taxon>
        <taxon>Pseudonocardiaceae</taxon>
        <taxon>Saccharothrix</taxon>
    </lineage>
</organism>
<name>A0A8T8I348_9PSEU</name>
<reference evidence="3" key="2">
    <citation type="submission" date="2021-04" db="EMBL/GenBank/DDBJ databases">
        <title>Saccharothrix algeriensis WGS.</title>
        <authorList>
            <person name="Stuskova K."/>
            <person name="Hakalova E."/>
            <person name="Tebbal A.B."/>
            <person name="Eichmeier A."/>
        </authorList>
    </citation>
    <scope>NUCLEOTIDE SEQUENCE</scope>
    <source>
        <strain evidence="3">NRRL B-24137</strain>
    </source>
</reference>
<dbReference type="RefSeq" id="WP_204842090.1">
    <property type="nucleotide sequence ID" value="NZ_JAFBCL010000001.1"/>
</dbReference>
<dbReference type="Proteomes" id="UP000671828">
    <property type="component" value="Chromosome"/>
</dbReference>
<evidence type="ECO:0000313" key="2">
    <source>
        <dbReference type="EMBL" id="MBM7811228.1"/>
    </source>
</evidence>
<dbReference type="EMBL" id="CP072788">
    <property type="protein sequence ID" value="QTR05137.1"/>
    <property type="molecule type" value="Genomic_DNA"/>
</dbReference>
<sequence>MSEYQYYEFLAEDRPLDEQAQAEVRALSTRAEITDTSFVNEYHWGDFRGDPDELVERYYDAHLHLTDWGTRRVLLRLPLTLLDPAAVEPYRVDDQVEWWTTDEHLVLDLANDDAEAEDGDYDPTGALSAIIGVRHELATGDHRALYLAWLAAYGTWERDECAFDREADNDVEPPVPPGLRALTAPQRALAGFLRLDDDLLAVAAEASPPRDRTAEDPERLATWLTGLPAAEKDRLLLRVVRNEAAAVRTELLHRFHREAAPAGTTAPPGRTVADLLDETARRRTARHDREAAELAEEEARREAARAAAHERRLDRLAEDRAGAWERVHALIATYKPADYDTAVELLADLRALARRDGRTAEFTRRCATLRDDYARRPSLVERLNRANL</sequence>
<reference evidence="2 5" key="1">
    <citation type="submission" date="2021-01" db="EMBL/GenBank/DDBJ databases">
        <title>Sequencing the genomes of 1000 actinobacteria strains.</title>
        <authorList>
            <person name="Klenk H.-P."/>
        </authorList>
    </citation>
    <scope>NUCLEOTIDE SEQUENCE [LARGE SCALE GENOMIC DNA]</scope>
    <source>
        <strain evidence="2 5">DSM 44581</strain>
    </source>
</reference>
<gene>
    <name evidence="3" type="ORF">J7S33_10770</name>
    <name evidence="2" type="ORF">JOE68_002093</name>
</gene>
<dbReference type="Proteomes" id="UP001195724">
    <property type="component" value="Unassembled WGS sequence"/>
</dbReference>
<evidence type="ECO:0000256" key="1">
    <source>
        <dbReference type="SAM" id="Coils"/>
    </source>
</evidence>
<evidence type="ECO:0000313" key="3">
    <source>
        <dbReference type="EMBL" id="QTR05137.1"/>
    </source>
</evidence>
<feature type="coiled-coil region" evidence="1">
    <location>
        <begin position="282"/>
        <end position="319"/>
    </location>
</feature>
<dbReference type="AlphaFoldDB" id="A0A8T8I348"/>
<keyword evidence="1" id="KW-0175">Coiled coil</keyword>
<proteinExistence type="predicted"/>
<accession>A0A8T8I348</accession>
<keyword evidence="5" id="KW-1185">Reference proteome</keyword>
<dbReference type="EMBL" id="JAFBCL010000001">
    <property type="protein sequence ID" value="MBM7811228.1"/>
    <property type="molecule type" value="Genomic_DNA"/>
</dbReference>